<dbReference type="InterPro" id="IPR005743">
    <property type="entry name" value="GyrA"/>
</dbReference>
<dbReference type="GO" id="GO:0005524">
    <property type="term" value="F:ATP binding"/>
    <property type="evidence" value="ECO:0007669"/>
    <property type="project" value="UniProtKB-UniRule"/>
</dbReference>
<comment type="subcellular location">
    <subcellularLocation>
        <location evidence="8">Cytoplasm</location>
    </subcellularLocation>
</comment>
<dbReference type="InterPro" id="IPR002205">
    <property type="entry name" value="Topo_IIA_dom_A"/>
</dbReference>
<organism evidence="11 12">
    <name type="scientific">Phaeobacter gallaeciensis</name>
    <dbReference type="NCBI Taxonomy" id="60890"/>
    <lineage>
        <taxon>Bacteria</taxon>
        <taxon>Pseudomonadati</taxon>
        <taxon>Pseudomonadota</taxon>
        <taxon>Alphaproteobacteria</taxon>
        <taxon>Rhodobacterales</taxon>
        <taxon>Roseobacteraceae</taxon>
        <taxon>Phaeobacter</taxon>
    </lineage>
</organism>
<comment type="catalytic activity">
    <reaction evidence="1 8 9">
        <text>ATP-dependent breakage, passage and rejoining of double-stranded DNA.</text>
        <dbReference type="EC" id="5.6.2.2"/>
    </reaction>
</comment>
<feature type="domain" description="Topo IIA-type catalytic" evidence="10">
    <location>
        <begin position="39"/>
        <end position="529"/>
    </location>
</feature>
<dbReference type="EMBL" id="QOCE01000003">
    <property type="protein sequence ID" value="RBW62300.1"/>
    <property type="molecule type" value="Genomic_DNA"/>
</dbReference>
<dbReference type="NCBIfam" id="NF004044">
    <property type="entry name" value="PRK05561.1"/>
    <property type="match status" value="1"/>
</dbReference>
<dbReference type="GO" id="GO:0034335">
    <property type="term" value="F:DNA negative supercoiling activity"/>
    <property type="evidence" value="ECO:0007669"/>
    <property type="project" value="UniProtKB-ARBA"/>
</dbReference>
<dbReference type="GO" id="GO:0005694">
    <property type="term" value="C:chromosome"/>
    <property type="evidence" value="ECO:0007669"/>
    <property type="project" value="InterPro"/>
</dbReference>
<keyword evidence="3 8" id="KW-0547">Nucleotide-binding</keyword>
<dbReference type="Pfam" id="PF00521">
    <property type="entry name" value="DNA_topoisoIV"/>
    <property type="match status" value="1"/>
</dbReference>
<dbReference type="RefSeq" id="WP_113821660.1">
    <property type="nucleotide sequence ID" value="NZ_QOCE01000003.1"/>
</dbReference>
<dbReference type="AlphaFoldDB" id="A0A366XFW4"/>
<dbReference type="Proteomes" id="UP000252706">
    <property type="component" value="Unassembled WGS sequence"/>
</dbReference>
<dbReference type="OrthoDB" id="9806486at2"/>
<keyword evidence="8" id="KW-0963">Cytoplasm</keyword>
<dbReference type="FunFam" id="1.10.268.10:FF:000001">
    <property type="entry name" value="DNA gyrase subunit A"/>
    <property type="match status" value="1"/>
</dbReference>
<dbReference type="InterPro" id="IPR013760">
    <property type="entry name" value="Topo_IIA-like_dom_sf"/>
</dbReference>
<dbReference type="EC" id="5.6.2.2" evidence="8"/>
<reference evidence="11 12" key="1">
    <citation type="submission" date="2018-07" db="EMBL/GenBank/DDBJ databases">
        <title>Modular assembly of carbohydrate-degrading microbial communities in the ocean.</title>
        <authorList>
            <person name="Enke T.N."/>
            <person name="Datta M.S."/>
            <person name="Schwartzman J.A."/>
            <person name="Cermak N."/>
            <person name="Schmitz D.A."/>
            <person name="Barrere J."/>
            <person name="Cordero O.X."/>
        </authorList>
    </citation>
    <scope>NUCLEOTIDE SEQUENCE [LARGE SCALE GENOMIC DNA]</scope>
    <source>
        <strain evidence="11 12">C3M10</strain>
    </source>
</reference>
<sequence>MDETPPARPAYDGPTVSIESEMRTSYLDYAMSVIVSRAIPDLRDGLKPVHRRILYAMHETNNTHEKSYRKSARPVGDVMGKYHPHGDSAIYDALVRMAQDFSMSLPLLDGQGNFGSMDGDNPAAMRYTEVRMDKPAAFLLSDIDKETVDFQDNYDGKDREPTVLPARFPNMLVNGAGGIAVGMATNIPPHNLGEVINATLALIDEPDLTSEQLIDYVPGPDFPTGGIMLGRTGARKAYLEGRGSVVIRAKTRVEEIRRDRYAIVVDEIPYQVNKASMIEKIAEAVREKRIEGVAHVQDESDRNGVRVVVELKRDATPEVVLNQLFRFSPMQTYFGCNMLALNGGRPEQLTLRRFLTSFIDFREDVVARRTAYLLRKARERSHILCGLAVAVTNIDEIVATIRQSADAAEARKKLMTRRWPAQPILEYIALIDDPTHTANDDGTYNLSETQARAILELRLQRLTQIGVKEVTDELEELAGKIKEYLEILGSRERIMGIIGDELREVRDQFAVPRRTEIVDWSGDMDDEDLIEREDMVVTVTSGGYIKRTPLADFRAQKRGGKGVSGMQTKEEDVITTLFVANTHTQLLFFTTDGMVYKLKTWRLPQGGRTAKGKAIVNILPIPPGVSIAAIMPVDVPEDEWENLQIIFATSAGDVRRNALSDFTNVKRNGKIAMELSDEVELVNARICSEDDDVMLVTNSGRAIRFQTTDVRVFKGRKSTGVRGIRLSSPDRVVSMSVIRHFEATSDERVAYLKMRRAVAGLADDAEMPDEEEGNAMATISQERYAAMSAAENLILTITKGGSGKLSSSHDYPVRGRGGMGVTAMDKAMRGGDLIASFPVEMDDQIMLATSKGQSIRVPVDGISFRSRSAGGVRVFNTGKGEEVVSVAWIADQGDEEKLDEE</sequence>
<dbReference type="GO" id="GO:0005737">
    <property type="term" value="C:cytoplasm"/>
    <property type="evidence" value="ECO:0007669"/>
    <property type="project" value="UniProtKB-SubCell"/>
</dbReference>
<comment type="function">
    <text evidence="8">A type II topoisomerase that negatively supercoils closed circular double-stranded (ds) DNA in an ATP-dependent manner to modulate DNA topology and maintain chromosomes in an underwound state. Negative supercoiling favors strand separation, and DNA replication, transcription, recombination and repair, all of which involve strand separation. Also able to catalyze the interconversion of other topological isomers of dsDNA rings, including catenanes and knotted rings. Type II topoisomerases break and join 2 DNA strands simultaneously in an ATP-dependent manner.</text>
</comment>
<accession>A0A366XFW4</accession>
<evidence type="ECO:0000313" key="11">
    <source>
        <dbReference type="EMBL" id="RBW62300.1"/>
    </source>
</evidence>
<gene>
    <name evidence="8" type="primary">gyrA</name>
    <name evidence="11" type="ORF">DS909_01105</name>
</gene>
<evidence type="ECO:0000313" key="12">
    <source>
        <dbReference type="Proteomes" id="UP000252706"/>
    </source>
</evidence>
<dbReference type="SUPFAM" id="SSF56719">
    <property type="entry name" value="Type II DNA topoisomerase"/>
    <property type="match status" value="1"/>
</dbReference>
<dbReference type="GO" id="GO:0006261">
    <property type="term" value="P:DNA-templated DNA replication"/>
    <property type="evidence" value="ECO:0007669"/>
    <property type="project" value="UniProtKB-UniRule"/>
</dbReference>
<dbReference type="CDD" id="cd00187">
    <property type="entry name" value="TOP4c"/>
    <property type="match status" value="1"/>
</dbReference>
<evidence type="ECO:0000256" key="8">
    <source>
        <dbReference type="HAMAP-Rule" id="MF_01897"/>
    </source>
</evidence>
<evidence type="ECO:0000259" key="10">
    <source>
        <dbReference type="PROSITE" id="PS52040"/>
    </source>
</evidence>
<evidence type="ECO:0000256" key="4">
    <source>
        <dbReference type="ARBA" id="ARBA00022840"/>
    </source>
</evidence>
<protein>
    <recommendedName>
        <fullName evidence="8">DNA gyrase subunit A</fullName>
        <ecNumber evidence="8">5.6.2.2</ecNumber>
    </recommendedName>
</protein>
<evidence type="ECO:0000256" key="2">
    <source>
        <dbReference type="ARBA" id="ARBA00008263"/>
    </source>
</evidence>
<evidence type="ECO:0000256" key="6">
    <source>
        <dbReference type="ARBA" id="ARBA00023125"/>
    </source>
</evidence>
<dbReference type="FunFam" id="3.30.1360.40:FF:000002">
    <property type="entry name" value="DNA gyrase subunit A"/>
    <property type="match status" value="1"/>
</dbReference>
<dbReference type="Gene3D" id="1.10.268.10">
    <property type="entry name" value="Topoisomerase, domain 3"/>
    <property type="match status" value="1"/>
</dbReference>
<keyword evidence="6 8" id="KW-0238">DNA-binding</keyword>
<comment type="similarity">
    <text evidence="2 8">Belongs to the type II topoisomerase GyrA/ParC subunit family.</text>
</comment>
<dbReference type="GO" id="GO:0003677">
    <property type="term" value="F:DNA binding"/>
    <property type="evidence" value="ECO:0007669"/>
    <property type="project" value="UniProtKB-UniRule"/>
</dbReference>
<feature type="active site" description="O-(5'-phospho-DNA)-tyrosine intermediate" evidence="8 9">
    <location>
        <position position="127"/>
    </location>
</feature>
<keyword evidence="5 8" id="KW-0799">Topoisomerase</keyword>
<proteinExistence type="inferred from homology"/>
<dbReference type="InterPro" id="IPR013757">
    <property type="entry name" value="Topo_IIA_A_a_sf"/>
</dbReference>
<dbReference type="HAMAP" id="MF_01897">
    <property type="entry name" value="GyrA"/>
    <property type="match status" value="1"/>
</dbReference>
<evidence type="ECO:0000256" key="1">
    <source>
        <dbReference type="ARBA" id="ARBA00000185"/>
    </source>
</evidence>
<dbReference type="FunFam" id="3.90.199.10:FF:000001">
    <property type="entry name" value="DNA gyrase subunit A"/>
    <property type="match status" value="1"/>
</dbReference>
<dbReference type="SUPFAM" id="SSF101904">
    <property type="entry name" value="GyrA/ParC C-terminal domain-like"/>
    <property type="match status" value="1"/>
</dbReference>
<dbReference type="PROSITE" id="PS52040">
    <property type="entry name" value="TOPO_IIA"/>
    <property type="match status" value="1"/>
</dbReference>
<evidence type="ECO:0000256" key="5">
    <source>
        <dbReference type="ARBA" id="ARBA00023029"/>
    </source>
</evidence>
<dbReference type="STRING" id="1423144.Gal_01888"/>
<dbReference type="NCBIfam" id="NF004043">
    <property type="entry name" value="PRK05560.1"/>
    <property type="match status" value="1"/>
</dbReference>
<dbReference type="Gene3D" id="3.90.199.10">
    <property type="entry name" value="Topoisomerase II, domain 5"/>
    <property type="match status" value="1"/>
</dbReference>
<dbReference type="PANTHER" id="PTHR43493">
    <property type="entry name" value="DNA GYRASE/TOPOISOMERASE SUBUNIT A"/>
    <property type="match status" value="1"/>
</dbReference>
<dbReference type="Pfam" id="PF03989">
    <property type="entry name" value="DNA_gyraseA_C"/>
    <property type="match status" value="6"/>
</dbReference>
<comment type="caution">
    <text evidence="11">The sequence shown here is derived from an EMBL/GenBank/DDBJ whole genome shotgun (WGS) entry which is preliminary data.</text>
</comment>
<comment type="subunit">
    <text evidence="8">Heterotetramer, composed of two GyrA and two GyrB chains. In the heterotetramer, GyrA contains the active site tyrosine that forms a transient covalent intermediate with DNA, while GyrB binds cofactors and catalyzes ATP hydrolysis.</text>
</comment>
<feature type="short sequence motif" description="GyrA-box" evidence="8">
    <location>
        <begin position="556"/>
        <end position="562"/>
    </location>
</feature>
<evidence type="ECO:0000256" key="7">
    <source>
        <dbReference type="ARBA" id="ARBA00023235"/>
    </source>
</evidence>
<dbReference type="Gene3D" id="2.120.10.90">
    <property type="entry name" value="DNA gyrase/topoisomerase IV, subunit A, C-terminal"/>
    <property type="match status" value="1"/>
</dbReference>
<dbReference type="SMART" id="SM00434">
    <property type="entry name" value="TOP4c"/>
    <property type="match status" value="1"/>
</dbReference>
<evidence type="ECO:0000256" key="3">
    <source>
        <dbReference type="ARBA" id="ARBA00022741"/>
    </source>
</evidence>
<dbReference type="InterPro" id="IPR050220">
    <property type="entry name" value="Type_II_DNA_Topoisomerases"/>
</dbReference>
<evidence type="ECO:0000256" key="9">
    <source>
        <dbReference type="PROSITE-ProRule" id="PRU01384"/>
    </source>
</evidence>
<dbReference type="GO" id="GO:0009330">
    <property type="term" value="C:DNA topoisomerase type II (double strand cut, ATP-hydrolyzing) complex"/>
    <property type="evidence" value="ECO:0007669"/>
    <property type="project" value="TreeGrafter"/>
</dbReference>
<dbReference type="PANTHER" id="PTHR43493:SF5">
    <property type="entry name" value="DNA GYRASE SUBUNIT A, CHLOROPLASTIC_MITOCHONDRIAL"/>
    <property type="match status" value="1"/>
</dbReference>
<dbReference type="InterPro" id="IPR013758">
    <property type="entry name" value="Topo_IIA_A/C_ab"/>
</dbReference>
<dbReference type="Gene3D" id="3.30.1360.40">
    <property type="match status" value="1"/>
</dbReference>
<dbReference type="InterPro" id="IPR035516">
    <property type="entry name" value="Gyrase/topoIV_suA_C"/>
</dbReference>
<name>A0A366XFW4_9RHOB</name>
<keyword evidence="4 8" id="KW-0067">ATP-binding</keyword>
<dbReference type="GO" id="GO:0006265">
    <property type="term" value="P:DNA topological change"/>
    <property type="evidence" value="ECO:0007669"/>
    <property type="project" value="UniProtKB-UniRule"/>
</dbReference>
<dbReference type="InterPro" id="IPR006691">
    <property type="entry name" value="GyrA/parC_rep"/>
</dbReference>
<dbReference type="NCBIfam" id="TIGR01063">
    <property type="entry name" value="gyrA"/>
    <property type="match status" value="1"/>
</dbReference>
<comment type="miscellaneous">
    <text evidence="8">Few gyrases are as efficient as E.coli at forming negative supercoils. Not all organisms have 2 type II topoisomerases; in organisms with a single type II topoisomerase this enzyme also has to decatenate newly replicated chromosomes.</text>
</comment>
<keyword evidence="7 8" id="KW-0413">Isomerase</keyword>